<gene>
    <name evidence="6" type="ORF">J2Z34_000490</name>
</gene>
<dbReference type="PROSITE" id="PS51071">
    <property type="entry name" value="HTH_RPIR"/>
    <property type="match status" value="1"/>
</dbReference>
<name>A0ABS4G0F0_9CLOT</name>
<dbReference type="Pfam" id="PF01418">
    <property type="entry name" value="HTH_6"/>
    <property type="match status" value="1"/>
</dbReference>
<dbReference type="InterPro" id="IPR036388">
    <property type="entry name" value="WH-like_DNA-bd_sf"/>
</dbReference>
<dbReference type="EMBL" id="JAGGKC010000002">
    <property type="protein sequence ID" value="MBP1918019.1"/>
    <property type="molecule type" value="Genomic_DNA"/>
</dbReference>
<dbReference type="InterPro" id="IPR000281">
    <property type="entry name" value="HTH_RpiR"/>
</dbReference>
<dbReference type="InterPro" id="IPR035472">
    <property type="entry name" value="RpiR-like_SIS"/>
</dbReference>
<keyword evidence="3" id="KW-0804">Transcription</keyword>
<evidence type="ECO:0000313" key="7">
    <source>
        <dbReference type="Proteomes" id="UP001519271"/>
    </source>
</evidence>
<evidence type="ECO:0000259" key="4">
    <source>
        <dbReference type="PROSITE" id="PS51071"/>
    </source>
</evidence>
<dbReference type="CDD" id="cd05013">
    <property type="entry name" value="SIS_RpiR"/>
    <property type="match status" value="1"/>
</dbReference>
<accession>A0ABS4G0F0</accession>
<dbReference type="InterPro" id="IPR009057">
    <property type="entry name" value="Homeodomain-like_sf"/>
</dbReference>
<dbReference type="Proteomes" id="UP001519271">
    <property type="component" value="Unassembled WGS sequence"/>
</dbReference>
<dbReference type="Pfam" id="PF01380">
    <property type="entry name" value="SIS"/>
    <property type="match status" value="1"/>
</dbReference>
<reference evidence="6 7" key="1">
    <citation type="submission" date="2021-03" db="EMBL/GenBank/DDBJ databases">
        <title>Genomic Encyclopedia of Type Strains, Phase IV (KMG-IV): sequencing the most valuable type-strain genomes for metagenomic binning, comparative biology and taxonomic classification.</title>
        <authorList>
            <person name="Goeker M."/>
        </authorList>
    </citation>
    <scope>NUCLEOTIDE SEQUENCE [LARGE SCALE GENOMIC DNA]</scope>
    <source>
        <strain evidence="6 7">DSM 6139</strain>
    </source>
</reference>
<dbReference type="InterPro" id="IPR046348">
    <property type="entry name" value="SIS_dom_sf"/>
</dbReference>
<dbReference type="InterPro" id="IPR047640">
    <property type="entry name" value="RpiR-like"/>
</dbReference>
<evidence type="ECO:0000256" key="2">
    <source>
        <dbReference type="ARBA" id="ARBA00023125"/>
    </source>
</evidence>
<organism evidence="6 7">
    <name type="scientific">Youngiibacter multivorans</name>
    <dbReference type="NCBI Taxonomy" id="937251"/>
    <lineage>
        <taxon>Bacteria</taxon>
        <taxon>Bacillati</taxon>
        <taxon>Bacillota</taxon>
        <taxon>Clostridia</taxon>
        <taxon>Eubacteriales</taxon>
        <taxon>Clostridiaceae</taxon>
        <taxon>Youngiibacter</taxon>
    </lineage>
</organism>
<dbReference type="InterPro" id="IPR001347">
    <property type="entry name" value="SIS_dom"/>
</dbReference>
<dbReference type="SUPFAM" id="SSF53697">
    <property type="entry name" value="SIS domain"/>
    <property type="match status" value="1"/>
</dbReference>
<proteinExistence type="predicted"/>
<dbReference type="PANTHER" id="PTHR30514">
    <property type="entry name" value="GLUCOKINASE"/>
    <property type="match status" value="1"/>
</dbReference>
<keyword evidence="2 6" id="KW-0238">DNA-binding</keyword>
<dbReference type="SUPFAM" id="SSF46689">
    <property type="entry name" value="Homeodomain-like"/>
    <property type="match status" value="1"/>
</dbReference>
<keyword evidence="1" id="KW-0805">Transcription regulation</keyword>
<dbReference type="Gene3D" id="1.10.10.10">
    <property type="entry name" value="Winged helix-like DNA-binding domain superfamily/Winged helix DNA-binding domain"/>
    <property type="match status" value="1"/>
</dbReference>
<evidence type="ECO:0000256" key="3">
    <source>
        <dbReference type="ARBA" id="ARBA00023163"/>
    </source>
</evidence>
<dbReference type="PANTHER" id="PTHR30514:SF1">
    <property type="entry name" value="HTH-TYPE TRANSCRIPTIONAL REGULATOR HEXR-RELATED"/>
    <property type="match status" value="1"/>
</dbReference>
<evidence type="ECO:0000259" key="5">
    <source>
        <dbReference type="PROSITE" id="PS51464"/>
    </source>
</evidence>
<feature type="domain" description="HTH rpiR-type" evidence="4">
    <location>
        <begin position="4"/>
        <end position="80"/>
    </location>
</feature>
<protein>
    <submittedName>
        <fullName evidence="6">DNA-binding MurR/RpiR family transcriptional regulator</fullName>
    </submittedName>
</protein>
<dbReference type="Gene3D" id="3.40.50.10490">
    <property type="entry name" value="Glucose-6-phosphate isomerase like protein, domain 1"/>
    <property type="match status" value="1"/>
</dbReference>
<feature type="domain" description="SIS" evidence="5">
    <location>
        <begin position="124"/>
        <end position="263"/>
    </location>
</feature>
<keyword evidence="7" id="KW-1185">Reference proteome</keyword>
<comment type="caution">
    <text evidence="6">The sequence shown here is derived from an EMBL/GenBank/DDBJ whole genome shotgun (WGS) entry which is preliminary data.</text>
</comment>
<dbReference type="GO" id="GO:0003677">
    <property type="term" value="F:DNA binding"/>
    <property type="evidence" value="ECO:0007669"/>
    <property type="project" value="UniProtKB-KW"/>
</dbReference>
<dbReference type="PROSITE" id="PS51464">
    <property type="entry name" value="SIS"/>
    <property type="match status" value="1"/>
</dbReference>
<evidence type="ECO:0000256" key="1">
    <source>
        <dbReference type="ARBA" id="ARBA00023015"/>
    </source>
</evidence>
<sequence length="264" mass="29464">MKKMENPLELIKSIQKPTKSDSLISEYILENPVEVVRQNLSSLAKSTKTSNTAIMRFCQKIGYQGFSEFKYDLSRYILSGESSSTQNSENPADISDRIGHITDKYVQYLNRLNAELDIDETKALVKSICTSKRIVILGFNRTGLSAKQLSLRLGKIGISSQSIVDYPVMVDYSNILSKDDLVVVFSISAASMYKDVCKQMKQSGCNVVLITMTPQSNLKNNVTSTIVLPRISRSGDISFLDDQAIFFVLIEILVGETAVYLRKS</sequence>
<evidence type="ECO:0000313" key="6">
    <source>
        <dbReference type="EMBL" id="MBP1918019.1"/>
    </source>
</evidence>